<dbReference type="EMBL" id="CAUYUJ010001158">
    <property type="protein sequence ID" value="CAK0794517.1"/>
    <property type="molecule type" value="Genomic_DNA"/>
</dbReference>
<accession>A0ABN9PSP2</accession>
<name>A0ABN9PSP2_9DINO</name>
<feature type="region of interest" description="Disordered" evidence="1">
    <location>
        <begin position="35"/>
        <end position="81"/>
    </location>
</feature>
<gene>
    <name evidence="2" type="ORF">PCOR1329_LOCUS4478</name>
</gene>
<evidence type="ECO:0000313" key="3">
    <source>
        <dbReference type="Proteomes" id="UP001189429"/>
    </source>
</evidence>
<reference evidence="2" key="1">
    <citation type="submission" date="2023-10" db="EMBL/GenBank/DDBJ databases">
        <authorList>
            <person name="Chen Y."/>
            <person name="Shah S."/>
            <person name="Dougan E. K."/>
            <person name="Thang M."/>
            <person name="Chan C."/>
        </authorList>
    </citation>
    <scope>NUCLEOTIDE SEQUENCE [LARGE SCALE GENOMIC DNA]</scope>
</reference>
<feature type="region of interest" description="Disordered" evidence="1">
    <location>
        <begin position="175"/>
        <end position="194"/>
    </location>
</feature>
<proteinExistence type="predicted"/>
<feature type="non-terminal residue" evidence="2">
    <location>
        <position position="352"/>
    </location>
</feature>
<evidence type="ECO:0000256" key="1">
    <source>
        <dbReference type="SAM" id="MobiDB-lite"/>
    </source>
</evidence>
<feature type="compositionally biased region" description="Low complexity" evidence="1">
    <location>
        <begin position="56"/>
        <end position="72"/>
    </location>
</feature>
<keyword evidence="3" id="KW-1185">Reference proteome</keyword>
<comment type="caution">
    <text evidence="2">The sequence shown here is derived from an EMBL/GenBank/DDBJ whole genome shotgun (WGS) entry which is preliminary data.</text>
</comment>
<protein>
    <submittedName>
        <fullName evidence="2">Uncharacterized protein</fullName>
    </submittedName>
</protein>
<dbReference type="Proteomes" id="UP001189429">
    <property type="component" value="Unassembled WGS sequence"/>
</dbReference>
<organism evidence="2 3">
    <name type="scientific">Prorocentrum cordatum</name>
    <dbReference type="NCBI Taxonomy" id="2364126"/>
    <lineage>
        <taxon>Eukaryota</taxon>
        <taxon>Sar</taxon>
        <taxon>Alveolata</taxon>
        <taxon>Dinophyceae</taxon>
        <taxon>Prorocentrales</taxon>
        <taxon>Prorocentraceae</taxon>
        <taxon>Prorocentrum</taxon>
    </lineage>
</organism>
<evidence type="ECO:0000313" key="2">
    <source>
        <dbReference type="EMBL" id="CAK0794517.1"/>
    </source>
</evidence>
<sequence length="352" mass="37685">MAAVPLQAPVPALRDATAAAEAPVGAWERDQRRRVAAQAVKHDPIDGDSVTDDGMALGAEAAAPGTAQVAAPGPRPPPPEDPAQMGLARYIISSLEVSTGSRVQSIESSVTSLKKTSEASARDIASIQARLRSQEAGLEAIETGRASSAAITAASRPGLGGAPSMADPWSAYLQQQRDGVGGPPPPANRPQRLGKNAKHVVFVADFPGTWDKEDVERHLTTELAKSSSLESQGIREIYGVGRFCDQAKVVFADNDKGQKIPCQGARNSMLWHKVDQEPHEVDISRKVSFAVRILGEFGVANGLCTEENKMRTFDGDRARLLLRARNTDLLEICQDPMTLALLNQELSEMKLQ</sequence>